<comment type="cofactor">
    <cofactor evidence="2">
        <name>a divalent metal cation</name>
        <dbReference type="ChEBI" id="CHEBI:60240"/>
    </cofactor>
</comment>
<evidence type="ECO:0000256" key="5">
    <source>
        <dbReference type="ARBA" id="ARBA00012213"/>
    </source>
</evidence>
<dbReference type="GO" id="GO:0047443">
    <property type="term" value="F:4-hydroxy-4-methyl-2-oxoglutarate aldolase activity"/>
    <property type="evidence" value="ECO:0007669"/>
    <property type="project" value="UniProtKB-EC"/>
</dbReference>
<evidence type="ECO:0000256" key="12">
    <source>
        <dbReference type="ARBA" id="ARBA00047973"/>
    </source>
</evidence>
<name>A0A5R9FRZ7_9ACTN</name>
<evidence type="ECO:0000256" key="3">
    <source>
        <dbReference type="ARBA" id="ARBA00008621"/>
    </source>
</evidence>
<dbReference type="Proteomes" id="UP000305906">
    <property type="component" value="Unassembled WGS sequence"/>
</dbReference>
<feature type="binding site" evidence="13">
    <location>
        <begin position="100"/>
        <end position="103"/>
    </location>
    <ligand>
        <name>substrate</name>
    </ligand>
</feature>
<evidence type="ECO:0000256" key="2">
    <source>
        <dbReference type="ARBA" id="ARBA00001968"/>
    </source>
</evidence>
<reference evidence="14 15" key="1">
    <citation type="submission" date="2019-05" db="EMBL/GenBank/DDBJ databases">
        <title>Streptomyces sp. NEAU-C151, a novel actinomycete isolated from soil.</title>
        <authorList>
            <person name="Han L."/>
            <person name="Jiang H."/>
        </authorList>
    </citation>
    <scope>NUCLEOTIDE SEQUENCE [LARGE SCALE GENOMIC DNA]</scope>
    <source>
        <strain evidence="14 15">NEAU-C151</strain>
    </source>
</reference>
<dbReference type="InterPro" id="IPR005493">
    <property type="entry name" value="RraA/RraA-like"/>
</dbReference>
<dbReference type="EMBL" id="VBZC01000042">
    <property type="protein sequence ID" value="TLS42345.1"/>
    <property type="molecule type" value="Genomic_DNA"/>
</dbReference>
<dbReference type="InterPro" id="IPR036704">
    <property type="entry name" value="RraA/RraA-like_sf"/>
</dbReference>
<sequence>MTTQDSPVRLSNGWTRPDRDLVAAFARYPVANIADAMDRLGVCTGAISPVWAGARCAGPALPILTAAGDNAAVIEVLEHIEPGDIVVVNGLGHEDRALVGENLSERFAAAEAAGAVIDGAVRDRAAIEKMSFPVFARAITPAGPFKNGPGVIGEPVAVGGVVVAPGDIVVADEDGVAVVAQGRAPEILERVAAVAEREAALAAEMGRYS</sequence>
<protein>
    <recommendedName>
        <fullName evidence="7">Putative 4-hydroxy-4-methyl-2-oxoglutarate aldolase</fullName>
        <ecNumber evidence="6">4.1.1.112</ecNumber>
        <ecNumber evidence="5">4.1.3.17</ecNumber>
    </recommendedName>
    <alternativeName>
        <fullName evidence="11">Oxaloacetate decarboxylase</fullName>
    </alternativeName>
    <alternativeName>
        <fullName evidence="9">Regulator of ribonuclease activity homolog</fullName>
    </alternativeName>
    <alternativeName>
        <fullName evidence="10">RraA-like protein</fullName>
    </alternativeName>
</protein>
<comment type="subunit">
    <text evidence="4">Homotrimer.</text>
</comment>
<proteinExistence type="inferred from homology"/>
<feature type="binding site" evidence="13">
    <location>
        <position position="122"/>
    </location>
    <ligand>
        <name>substrate</name>
    </ligand>
</feature>
<dbReference type="GO" id="GO:0046872">
    <property type="term" value="F:metal ion binding"/>
    <property type="evidence" value="ECO:0007669"/>
    <property type="project" value="UniProtKB-KW"/>
</dbReference>
<evidence type="ECO:0000256" key="6">
    <source>
        <dbReference type="ARBA" id="ARBA00012947"/>
    </source>
</evidence>
<comment type="function">
    <text evidence="8">Catalyzes the aldol cleavage of 4-hydroxy-4-methyl-2-oxoglutarate (HMG) into 2 molecules of pyruvate. Also contains a secondary oxaloacetate (OAA) decarboxylase activity due to the common pyruvate enolate transition state formed following C-C bond cleavage in the retro-aldol and decarboxylation reactions.</text>
</comment>
<keyword evidence="13" id="KW-0460">Magnesium</keyword>
<comment type="caution">
    <text evidence="14">The sequence shown here is derived from an EMBL/GenBank/DDBJ whole genome shotgun (WGS) entry which is preliminary data.</text>
</comment>
<evidence type="ECO:0000256" key="11">
    <source>
        <dbReference type="ARBA" id="ARBA00032305"/>
    </source>
</evidence>
<dbReference type="RefSeq" id="WP_138048570.1">
    <property type="nucleotide sequence ID" value="NZ_VBZC01000042.1"/>
</dbReference>
<comment type="cofactor">
    <cofactor evidence="13">
        <name>Mg(2+)</name>
        <dbReference type="ChEBI" id="CHEBI:18420"/>
    </cofactor>
</comment>
<dbReference type="Pfam" id="PF03737">
    <property type="entry name" value="RraA-like"/>
    <property type="match status" value="1"/>
</dbReference>
<comment type="similarity">
    <text evidence="3">Belongs to the class II aldolase/RraA-like family.</text>
</comment>
<evidence type="ECO:0000256" key="13">
    <source>
        <dbReference type="PIRSR" id="PIRSR605493-1"/>
    </source>
</evidence>
<keyword evidence="15" id="KW-1185">Reference proteome</keyword>
<gene>
    <name evidence="14" type="ORF">FE633_31450</name>
</gene>
<accession>A0A5R9FRZ7</accession>
<evidence type="ECO:0000256" key="1">
    <source>
        <dbReference type="ARBA" id="ARBA00001342"/>
    </source>
</evidence>
<dbReference type="SUPFAM" id="SSF89562">
    <property type="entry name" value="RraA-like"/>
    <property type="match status" value="1"/>
</dbReference>
<comment type="catalytic activity">
    <reaction evidence="1">
        <text>4-hydroxy-4-methyl-2-oxoglutarate = 2 pyruvate</text>
        <dbReference type="Rhea" id="RHEA:22748"/>
        <dbReference type="ChEBI" id="CHEBI:15361"/>
        <dbReference type="ChEBI" id="CHEBI:58276"/>
        <dbReference type="EC" id="4.1.3.17"/>
    </reaction>
</comment>
<evidence type="ECO:0000313" key="14">
    <source>
        <dbReference type="EMBL" id="TLS42345.1"/>
    </source>
</evidence>
<evidence type="ECO:0000313" key="15">
    <source>
        <dbReference type="Proteomes" id="UP000305906"/>
    </source>
</evidence>
<dbReference type="Gene3D" id="3.50.30.40">
    <property type="entry name" value="Ribonuclease E inhibitor RraA/RraA-like"/>
    <property type="match status" value="1"/>
</dbReference>
<feature type="binding site" evidence="13">
    <location>
        <position position="123"/>
    </location>
    <ligand>
        <name>substrate</name>
    </ligand>
</feature>
<dbReference type="EC" id="4.1.3.17" evidence="5"/>
<dbReference type="GO" id="GO:0008948">
    <property type="term" value="F:oxaloacetate decarboxylase activity"/>
    <property type="evidence" value="ECO:0007669"/>
    <property type="project" value="UniProtKB-EC"/>
</dbReference>
<keyword evidence="13" id="KW-0479">Metal-binding</keyword>
<evidence type="ECO:0000256" key="4">
    <source>
        <dbReference type="ARBA" id="ARBA00011233"/>
    </source>
</evidence>
<dbReference type="AlphaFoldDB" id="A0A5R9FRZ7"/>
<evidence type="ECO:0000256" key="10">
    <source>
        <dbReference type="ARBA" id="ARBA00030169"/>
    </source>
</evidence>
<evidence type="ECO:0000256" key="9">
    <source>
        <dbReference type="ARBA" id="ARBA00029596"/>
    </source>
</evidence>
<dbReference type="PANTHER" id="PTHR33254:SF4">
    <property type="entry name" value="4-HYDROXY-4-METHYL-2-OXOGLUTARATE ALDOLASE 3-RELATED"/>
    <property type="match status" value="1"/>
</dbReference>
<dbReference type="EC" id="4.1.1.112" evidence="6"/>
<organism evidence="14 15">
    <name type="scientific">Streptomyces montanus</name>
    <dbReference type="NCBI Taxonomy" id="2580423"/>
    <lineage>
        <taxon>Bacteria</taxon>
        <taxon>Bacillati</taxon>
        <taxon>Actinomycetota</taxon>
        <taxon>Actinomycetes</taxon>
        <taxon>Kitasatosporales</taxon>
        <taxon>Streptomycetaceae</taxon>
        <taxon>Streptomyces</taxon>
    </lineage>
</organism>
<dbReference type="CDD" id="cd16841">
    <property type="entry name" value="RraA_family"/>
    <property type="match status" value="1"/>
</dbReference>
<comment type="catalytic activity">
    <reaction evidence="12">
        <text>oxaloacetate + H(+) = pyruvate + CO2</text>
        <dbReference type="Rhea" id="RHEA:15641"/>
        <dbReference type="ChEBI" id="CHEBI:15361"/>
        <dbReference type="ChEBI" id="CHEBI:15378"/>
        <dbReference type="ChEBI" id="CHEBI:16452"/>
        <dbReference type="ChEBI" id="CHEBI:16526"/>
        <dbReference type="EC" id="4.1.1.112"/>
    </reaction>
</comment>
<evidence type="ECO:0000256" key="8">
    <source>
        <dbReference type="ARBA" id="ARBA00025046"/>
    </source>
</evidence>
<dbReference type="PANTHER" id="PTHR33254">
    <property type="entry name" value="4-HYDROXY-4-METHYL-2-OXOGLUTARATE ALDOLASE 3-RELATED"/>
    <property type="match status" value="1"/>
</dbReference>
<evidence type="ECO:0000256" key="7">
    <source>
        <dbReference type="ARBA" id="ARBA00016549"/>
    </source>
</evidence>